<dbReference type="Pfam" id="PF00591">
    <property type="entry name" value="Glycos_transf_3"/>
    <property type="match status" value="1"/>
</dbReference>
<feature type="domain" description="Glycosyl transferase family 3" evidence="3">
    <location>
        <begin position="66"/>
        <end position="293"/>
    </location>
</feature>
<dbReference type="PANTHER" id="PTHR10515">
    <property type="entry name" value="THYMIDINE PHOSPHORYLASE"/>
    <property type="match status" value="1"/>
</dbReference>
<dbReference type="SUPFAM" id="SSF54680">
    <property type="entry name" value="Pyrimidine nucleoside phosphorylase C-terminal domain"/>
    <property type="match status" value="1"/>
</dbReference>
<dbReference type="GO" id="GO:0005829">
    <property type="term" value="C:cytosol"/>
    <property type="evidence" value="ECO:0007669"/>
    <property type="project" value="TreeGrafter"/>
</dbReference>
<evidence type="ECO:0008006" key="6">
    <source>
        <dbReference type="Google" id="ProtNLM"/>
    </source>
</evidence>
<comment type="caution">
    <text evidence="5">The sequence shown here is derived from an EMBL/GenBank/DDBJ whole genome shotgun (WGS) entry which is preliminary data.</text>
</comment>
<keyword evidence="1" id="KW-0328">Glycosyltransferase</keyword>
<feature type="non-terminal residue" evidence="5">
    <location>
        <position position="362"/>
    </location>
</feature>
<dbReference type="InterPro" id="IPR013466">
    <property type="entry name" value="Thymidine/AMP_Pase"/>
</dbReference>
<dbReference type="Gene3D" id="1.20.970.50">
    <property type="match status" value="1"/>
</dbReference>
<evidence type="ECO:0000313" key="5">
    <source>
        <dbReference type="EMBL" id="KKK61487.1"/>
    </source>
</evidence>
<dbReference type="InterPro" id="IPR035902">
    <property type="entry name" value="Nuc_phospho_transferase"/>
</dbReference>
<dbReference type="SUPFAM" id="SSF47648">
    <property type="entry name" value="Nucleoside phosphorylase/phosphoribosyltransferase N-terminal domain"/>
    <property type="match status" value="1"/>
</dbReference>
<name>A0A0F8WXC8_9ZZZZ</name>
<dbReference type="InterPro" id="IPR000312">
    <property type="entry name" value="Glycosyl_Trfase_fam3"/>
</dbReference>
<dbReference type="Gene3D" id="3.90.1170.30">
    <property type="entry name" value="Pyrimidine nucleoside phosphorylase-like, C-terminal domain"/>
    <property type="match status" value="1"/>
</dbReference>
<dbReference type="NCBIfam" id="NF003338">
    <property type="entry name" value="PRK04350.1"/>
    <property type="match status" value="1"/>
</dbReference>
<dbReference type="InterPro" id="IPR017872">
    <property type="entry name" value="Pyrmidine_PPase_CS"/>
</dbReference>
<sequence length="362" mass="39557">KMNGHAFSKKEIEIIVEDIVNNSLSDAEIALFISAIYKNGMSNKETISLINALSKSGHQLKLKNKFIVDKHSIGGVPGNRTTPLVVSICASAGLIVPKNSSRAITSAAGTADVLETITHVEFSIKQLKKIVQKTNACMVWGGSLGFVPADSKIIKVEKMLKIDPEPQLISSIMSKKLAAGSKYILIDLPYGKNAKVDKKEALRLKKKFEYFGRHFKKKLKAVLTDGRQPIGNGVGPSLELRDIIKILKREESAPLDLEKKSVFLAGEIFEMTGKAKKGKGEELATKILDSGKAFEKFKEIIEAQGGSIRKLKDAEFTRSVRAKKSGTVEEIKNKEIASLARAAGCPVDKKAGVYLHYHLGDK</sequence>
<evidence type="ECO:0000259" key="3">
    <source>
        <dbReference type="Pfam" id="PF00591"/>
    </source>
</evidence>
<dbReference type="EMBL" id="LAZR01062448">
    <property type="protein sequence ID" value="KKK61487.1"/>
    <property type="molecule type" value="Genomic_DNA"/>
</dbReference>
<feature type="non-terminal residue" evidence="5">
    <location>
        <position position="1"/>
    </location>
</feature>
<dbReference type="GO" id="GO:0004645">
    <property type="term" value="F:1,4-alpha-oligoglucan phosphorylase activity"/>
    <property type="evidence" value="ECO:0007669"/>
    <property type="project" value="InterPro"/>
</dbReference>
<dbReference type="Pfam" id="PF02885">
    <property type="entry name" value="Glycos_trans_3N"/>
    <property type="match status" value="1"/>
</dbReference>
<feature type="domain" description="Glycosyl transferase family 3 N-terminal" evidence="4">
    <location>
        <begin position="1"/>
        <end position="57"/>
    </location>
</feature>
<dbReference type="GO" id="GO:0016763">
    <property type="term" value="F:pentosyltransferase activity"/>
    <property type="evidence" value="ECO:0007669"/>
    <property type="project" value="InterPro"/>
</dbReference>
<dbReference type="InterPro" id="IPR036566">
    <property type="entry name" value="PYNP-like_C_sf"/>
</dbReference>
<organism evidence="5">
    <name type="scientific">marine sediment metagenome</name>
    <dbReference type="NCBI Taxonomy" id="412755"/>
    <lineage>
        <taxon>unclassified sequences</taxon>
        <taxon>metagenomes</taxon>
        <taxon>ecological metagenomes</taxon>
    </lineage>
</organism>
<proteinExistence type="predicted"/>
<evidence type="ECO:0000259" key="4">
    <source>
        <dbReference type="Pfam" id="PF02885"/>
    </source>
</evidence>
<protein>
    <recommendedName>
        <fullName evidence="6">Pyrimidine nucleoside phosphorylase C-terminal domain-containing protein</fullName>
    </recommendedName>
</protein>
<dbReference type="GO" id="GO:0006213">
    <property type="term" value="P:pyrimidine nucleoside metabolic process"/>
    <property type="evidence" value="ECO:0007669"/>
    <property type="project" value="InterPro"/>
</dbReference>
<dbReference type="InterPro" id="IPR017459">
    <property type="entry name" value="Glycosyl_Trfase_fam3_N_dom"/>
</dbReference>
<dbReference type="NCBIfam" id="TIGR02645">
    <property type="entry name" value="ARCH_P_rylase"/>
    <property type="match status" value="1"/>
</dbReference>
<dbReference type="PROSITE" id="PS00647">
    <property type="entry name" value="THYMID_PHOSPHORYLASE"/>
    <property type="match status" value="1"/>
</dbReference>
<evidence type="ECO:0000256" key="1">
    <source>
        <dbReference type="ARBA" id="ARBA00022676"/>
    </source>
</evidence>
<dbReference type="InterPro" id="IPR000053">
    <property type="entry name" value="Thymidine/pyrmidine_PPase"/>
</dbReference>
<gene>
    <name evidence="5" type="ORF">LCGC14_3013840</name>
</gene>
<keyword evidence="2" id="KW-0808">Transferase</keyword>
<dbReference type="AlphaFoldDB" id="A0A0F8WXC8"/>
<reference evidence="5" key="1">
    <citation type="journal article" date="2015" name="Nature">
        <title>Complex archaea that bridge the gap between prokaryotes and eukaryotes.</title>
        <authorList>
            <person name="Spang A."/>
            <person name="Saw J.H."/>
            <person name="Jorgensen S.L."/>
            <person name="Zaremba-Niedzwiedzka K."/>
            <person name="Martijn J."/>
            <person name="Lind A.E."/>
            <person name="van Eijk R."/>
            <person name="Schleper C."/>
            <person name="Guy L."/>
            <person name="Ettema T.J."/>
        </authorList>
    </citation>
    <scope>NUCLEOTIDE SEQUENCE</scope>
</reference>
<dbReference type="InterPro" id="IPR036320">
    <property type="entry name" value="Glycosyl_Trfase_fam3_N_dom_sf"/>
</dbReference>
<dbReference type="GO" id="GO:0006206">
    <property type="term" value="P:pyrimidine nucleobase metabolic process"/>
    <property type="evidence" value="ECO:0007669"/>
    <property type="project" value="InterPro"/>
</dbReference>
<dbReference type="SUPFAM" id="SSF52418">
    <property type="entry name" value="Nucleoside phosphorylase/phosphoribosyltransferase catalytic domain"/>
    <property type="match status" value="1"/>
</dbReference>
<dbReference type="Gene3D" id="3.40.1030.10">
    <property type="entry name" value="Nucleoside phosphorylase/phosphoribosyltransferase catalytic domain"/>
    <property type="match status" value="1"/>
</dbReference>
<dbReference type="PANTHER" id="PTHR10515:SF0">
    <property type="entry name" value="THYMIDINE PHOSPHORYLASE"/>
    <property type="match status" value="1"/>
</dbReference>
<evidence type="ECO:0000256" key="2">
    <source>
        <dbReference type="ARBA" id="ARBA00022679"/>
    </source>
</evidence>
<accession>A0A0F8WXC8</accession>